<organism evidence="2">
    <name type="scientific">Neobodo designis</name>
    <name type="common">Flagellated protozoan</name>
    <name type="synonym">Bodo designis</name>
    <dbReference type="NCBI Taxonomy" id="312471"/>
    <lineage>
        <taxon>Eukaryota</taxon>
        <taxon>Discoba</taxon>
        <taxon>Euglenozoa</taxon>
        <taxon>Kinetoplastea</taxon>
        <taxon>Metakinetoplastina</taxon>
        <taxon>Neobodonida</taxon>
        <taxon>Neobodo</taxon>
    </lineage>
</organism>
<feature type="region of interest" description="Disordered" evidence="1">
    <location>
        <begin position="116"/>
        <end position="136"/>
    </location>
</feature>
<sequence length="136" mass="14642">MRPMGEPGVGGDRHADGSFAEVDAHSEAAEAAAVGVCAISHLPRSLRLCRTRRNQRTGSTPRHRGRGPCRHHFQLVERVPHGAPVYGRTGVTIVGEITVALSARRRAAIAAEASVVRTPRAPPPDSNDDAEFNRLR</sequence>
<gene>
    <name evidence="2" type="ORF">NDES1114_LOCUS30746</name>
</gene>
<reference evidence="2" key="1">
    <citation type="submission" date="2021-01" db="EMBL/GenBank/DDBJ databases">
        <authorList>
            <person name="Corre E."/>
            <person name="Pelletier E."/>
            <person name="Niang G."/>
            <person name="Scheremetjew M."/>
            <person name="Finn R."/>
            <person name="Kale V."/>
            <person name="Holt S."/>
            <person name="Cochrane G."/>
            <person name="Meng A."/>
            <person name="Brown T."/>
            <person name="Cohen L."/>
        </authorList>
    </citation>
    <scope>NUCLEOTIDE SEQUENCE</scope>
    <source>
        <strain evidence="2">CCAP 1951/1</strain>
    </source>
</reference>
<dbReference type="EMBL" id="HBGF01045971">
    <property type="protein sequence ID" value="CAD9146978.1"/>
    <property type="molecule type" value="Transcribed_RNA"/>
</dbReference>
<protein>
    <submittedName>
        <fullName evidence="2">Uncharacterized protein</fullName>
    </submittedName>
</protein>
<proteinExistence type="predicted"/>
<evidence type="ECO:0000313" key="2">
    <source>
        <dbReference type="EMBL" id="CAD9146978.1"/>
    </source>
</evidence>
<accession>A0A7S1QSM8</accession>
<evidence type="ECO:0000256" key="1">
    <source>
        <dbReference type="SAM" id="MobiDB-lite"/>
    </source>
</evidence>
<name>A0A7S1QSM8_NEODS</name>
<dbReference type="AlphaFoldDB" id="A0A7S1QSM8"/>